<evidence type="ECO:0000313" key="4">
    <source>
        <dbReference type="Proteomes" id="UP001550535"/>
    </source>
</evidence>
<name>A0ABV2X8Y8_9NOCA</name>
<dbReference type="RefSeq" id="WP_245676462.1">
    <property type="nucleotide sequence ID" value="NZ_JBEYBM010000008.1"/>
</dbReference>
<keyword evidence="2" id="KW-0472">Membrane</keyword>
<dbReference type="Pfam" id="PF12642">
    <property type="entry name" value="TpcC"/>
    <property type="match status" value="1"/>
</dbReference>
<dbReference type="EMBL" id="JBEYBR010000021">
    <property type="protein sequence ID" value="MEU2122338.1"/>
    <property type="molecule type" value="Genomic_DNA"/>
</dbReference>
<evidence type="ECO:0000313" key="3">
    <source>
        <dbReference type="EMBL" id="MEU2122338.1"/>
    </source>
</evidence>
<accession>A0ABV2X8Y8</accession>
<organism evidence="3 4">
    <name type="scientific">Nocardia niwae</name>
    <dbReference type="NCBI Taxonomy" id="626084"/>
    <lineage>
        <taxon>Bacteria</taxon>
        <taxon>Bacillati</taxon>
        <taxon>Actinomycetota</taxon>
        <taxon>Actinomycetes</taxon>
        <taxon>Mycobacteriales</taxon>
        <taxon>Nocardiaceae</taxon>
        <taxon>Nocardia</taxon>
    </lineage>
</organism>
<reference evidence="3 4" key="1">
    <citation type="submission" date="2024-06" db="EMBL/GenBank/DDBJ databases">
        <title>The Natural Products Discovery Center: Release of the First 8490 Sequenced Strains for Exploring Actinobacteria Biosynthetic Diversity.</title>
        <authorList>
            <person name="Kalkreuter E."/>
            <person name="Kautsar S.A."/>
            <person name="Yang D."/>
            <person name="Bader C.D."/>
            <person name="Teijaro C.N."/>
            <person name="Fluegel L."/>
            <person name="Davis C.M."/>
            <person name="Simpson J.R."/>
            <person name="Lauterbach L."/>
            <person name="Steele A.D."/>
            <person name="Gui C."/>
            <person name="Meng S."/>
            <person name="Li G."/>
            <person name="Viehrig K."/>
            <person name="Ye F."/>
            <person name="Su P."/>
            <person name="Kiefer A.F."/>
            <person name="Nichols A."/>
            <person name="Cepeda A.J."/>
            <person name="Yan W."/>
            <person name="Fan B."/>
            <person name="Jiang Y."/>
            <person name="Adhikari A."/>
            <person name="Zheng C.-J."/>
            <person name="Schuster L."/>
            <person name="Cowan T.M."/>
            <person name="Smanski M.J."/>
            <person name="Chevrette M.G."/>
            <person name="De Carvalho L.P.S."/>
            <person name="Shen B."/>
        </authorList>
    </citation>
    <scope>NUCLEOTIDE SEQUENCE [LARGE SCALE GENOMIC DNA]</scope>
    <source>
        <strain evidence="3 4">NPDC019434</strain>
    </source>
</reference>
<dbReference type="InterPro" id="IPR024735">
    <property type="entry name" value="TcpC"/>
</dbReference>
<keyword evidence="2" id="KW-0812">Transmembrane</keyword>
<sequence length="351" mass="35341">MGTTGGLRTPVLSTISGVRTVVRGPADSGEALLRRMAARRRRDNIVVAVLAVLAVLGGGHAILSVFDSGPPAPSDDSTTAIVGHAQLAGSFAEQFIVTYLTAAAGQQDRLGEFVGSNQQITLPSSARQVSDPSVVYVSRALAAGGLEVWSVTVSVGVGKAGTAAAPERQFYRVAVSLSDGRLRALSTPAVVQAPGKGVDLKLAYGAPCAPDTPLGQVAAGFLSAMLAGKGDVARYTTPDAGLAALKPPPFTAVELTSLTTDDSSCGSGGAKAQVMATINPKADTGATATLAYPLTMVRNAGQWQVVSIDPIPALSSPLAVVVGQDSRGGAPPTSTTSSSSPSVTIPPATQN</sequence>
<proteinExistence type="predicted"/>
<keyword evidence="2" id="KW-1133">Transmembrane helix</keyword>
<evidence type="ECO:0000256" key="1">
    <source>
        <dbReference type="SAM" id="MobiDB-lite"/>
    </source>
</evidence>
<dbReference type="Proteomes" id="UP001550535">
    <property type="component" value="Unassembled WGS sequence"/>
</dbReference>
<protein>
    <submittedName>
        <fullName evidence="3">Conjugal transfer protein</fullName>
    </submittedName>
</protein>
<gene>
    <name evidence="3" type="ORF">ABZ507_10960</name>
</gene>
<keyword evidence="4" id="KW-1185">Reference proteome</keyword>
<feature type="region of interest" description="Disordered" evidence="1">
    <location>
        <begin position="324"/>
        <end position="351"/>
    </location>
</feature>
<feature type="transmembrane region" description="Helical" evidence="2">
    <location>
        <begin position="44"/>
        <end position="66"/>
    </location>
</feature>
<comment type="caution">
    <text evidence="3">The sequence shown here is derived from an EMBL/GenBank/DDBJ whole genome shotgun (WGS) entry which is preliminary data.</text>
</comment>
<feature type="compositionally biased region" description="Low complexity" evidence="1">
    <location>
        <begin position="331"/>
        <end position="351"/>
    </location>
</feature>
<evidence type="ECO:0000256" key="2">
    <source>
        <dbReference type="SAM" id="Phobius"/>
    </source>
</evidence>